<keyword evidence="2" id="KW-0472">Membrane</keyword>
<keyword evidence="2" id="KW-1133">Transmembrane helix</keyword>
<protein>
    <submittedName>
        <fullName evidence="4">Zinc-ribbon domain</fullName>
    </submittedName>
</protein>
<organism evidence="4 5">
    <name type="scientific">Pyrinomonas methylaliphatogenes</name>
    <dbReference type="NCBI Taxonomy" id="454194"/>
    <lineage>
        <taxon>Bacteria</taxon>
        <taxon>Pseudomonadati</taxon>
        <taxon>Acidobacteriota</taxon>
        <taxon>Blastocatellia</taxon>
        <taxon>Blastocatellales</taxon>
        <taxon>Pyrinomonadaceae</taxon>
        <taxon>Pyrinomonas</taxon>
    </lineage>
</organism>
<evidence type="ECO:0000313" key="5">
    <source>
        <dbReference type="Proteomes" id="UP000031518"/>
    </source>
</evidence>
<feature type="transmembrane region" description="Helical" evidence="2">
    <location>
        <begin position="85"/>
        <end position="104"/>
    </location>
</feature>
<sequence length="109" mass="12196">MSGPVISRRCLACGATVRGEANFCPQCGRSMRRRESPTEPKRSVGAAASKGRASERIESEPRYSIFAEDEARLRRRRVESADPRARFVISAIVFFILFAVLLFLSKLFA</sequence>
<accession>A0A0B6WZD8</accession>
<name>A0A0B6WZD8_9BACT</name>
<gene>
    <name evidence="4" type="ORF">PYK22_02516</name>
</gene>
<dbReference type="Proteomes" id="UP000031518">
    <property type="component" value="Unassembled WGS sequence"/>
</dbReference>
<dbReference type="EMBL" id="CBXV010000008">
    <property type="protein sequence ID" value="CDM66486.1"/>
    <property type="molecule type" value="Genomic_DNA"/>
</dbReference>
<keyword evidence="2" id="KW-0812">Transmembrane</keyword>
<evidence type="ECO:0000259" key="3">
    <source>
        <dbReference type="Pfam" id="PF13240"/>
    </source>
</evidence>
<feature type="compositionally biased region" description="Basic and acidic residues" evidence="1">
    <location>
        <begin position="33"/>
        <end position="42"/>
    </location>
</feature>
<keyword evidence="5" id="KW-1185">Reference proteome</keyword>
<dbReference type="AlphaFoldDB" id="A0A0B6WZD8"/>
<proteinExistence type="predicted"/>
<evidence type="ECO:0000256" key="2">
    <source>
        <dbReference type="SAM" id="Phobius"/>
    </source>
</evidence>
<reference evidence="4 5" key="1">
    <citation type="submission" date="2013-12" db="EMBL/GenBank/DDBJ databases">
        <authorList>
            <person name="Stott M."/>
        </authorList>
    </citation>
    <scope>NUCLEOTIDE SEQUENCE [LARGE SCALE GENOMIC DNA]</scope>
    <source>
        <strain evidence="4 5">K22</strain>
    </source>
</reference>
<dbReference type="RefSeq" id="WP_408003165.1">
    <property type="nucleotide sequence ID" value="NZ_CBXV010000008.1"/>
</dbReference>
<dbReference type="STRING" id="454194.PYK22_02516"/>
<dbReference type="Pfam" id="PF13240">
    <property type="entry name" value="Zn_Ribbon_1"/>
    <property type="match status" value="1"/>
</dbReference>
<feature type="domain" description="Zinc-ribbon" evidence="3">
    <location>
        <begin position="10"/>
        <end position="30"/>
    </location>
</feature>
<feature type="region of interest" description="Disordered" evidence="1">
    <location>
        <begin position="28"/>
        <end position="60"/>
    </location>
</feature>
<evidence type="ECO:0000313" key="4">
    <source>
        <dbReference type="EMBL" id="CDM66486.1"/>
    </source>
</evidence>
<evidence type="ECO:0000256" key="1">
    <source>
        <dbReference type="SAM" id="MobiDB-lite"/>
    </source>
</evidence>
<reference evidence="4 5" key="2">
    <citation type="submission" date="2015-01" db="EMBL/GenBank/DDBJ databases">
        <title>Complete genome sequence of Pyrinomonas methylaliphatogenes type strain K22T.</title>
        <authorList>
            <person name="Lee K.C.Y."/>
            <person name="Power J.F."/>
            <person name="Dunfield P.F."/>
            <person name="Morgan X.C."/>
            <person name="Huttenhower C."/>
            <person name="Stott M.B."/>
        </authorList>
    </citation>
    <scope>NUCLEOTIDE SEQUENCE [LARGE SCALE GENOMIC DNA]</scope>
    <source>
        <strain evidence="4 5">K22</strain>
    </source>
</reference>
<dbReference type="InterPro" id="IPR026870">
    <property type="entry name" value="Zinc_ribbon_dom"/>
</dbReference>